<reference evidence="1" key="1">
    <citation type="submission" date="2018-05" db="EMBL/GenBank/DDBJ databases">
        <authorList>
            <person name="Lanie J.A."/>
            <person name="Ng W.-L."/>
            <person name="Kazmierczak K.M."/>
            <person name="Andrzejewski T.M."/>
            <person name="Davidsen T.M."/>
            <person name="Wayne K.J."/>
            <person name="Tettelin H."/>
            <person name="Glass J.I."/>
            <person name="Rusch D."/>
            <person name="Podicherti R."/>
            <person name="Tsui H.-C.T."/>
            <person name="Winkler M.E."/>
        </authorList>
    </citation>
    <scope>NUCLEOTIDE SEQUENCE</scope>
</reference>
<evidence type="ECO:0000313" key="1">
    <source>
        <dbReference type="EMBL" id="SVD43833.1"/>
    </source>
</evidence>
<protein>
    <recommendedName>
        <fullName evidence="2">FlgD Ig-like domain-containing protein</fullName>
    </recommendedName>
</protein>
<proteinExistence type="predicted"/>
<accession>A0A382VBH1</accession>
<evidence type="ECO:0008006" key="2">
    <source>
        <dbReference type="Google" id="ProtNLM"/>
    </source>
</evidence>
<dbReference type="AlphaFoldDB" id="A0A382VBH1"/>
<gene>
    <name evidence="1" type="ORF">METZ01_LOCUS396687</name>
</gene>
<sequence>MRDISLHFDDALISGGVVSRIFPRQVGFDSLQVFTYVLKPTFRFGDQGFDRVLILVPSPVDEVTLRVGGAVVSPRSVTMVGDSLQVDLPERVQGDSVEVEFQTRVQANATLFDAWVSVAGEALQQGVRPEEQHASTGFVPSVATGGSLIRGVDVSSLLTPNGDGINDEASIRFVLAKVEAGVAQVSIYDLSGRQVRRVADGGSGFKWYGRDDGGQLLSPGAYICRIALTADVGEQAVHRVISLAY</sequence>
<dbReference type="EMBL" id="UINC01150665">
    <property type="protein sequence ID" value="SVD43833.1"/>
    <property type="molecule type" value="Genomic_DNA"/>
</dbReference>
<organism evidence="1">
    <name type="scientific">marine metagenome</name>
    <dbReference type="NCBI Taxonomy" id="408172"/>
    <lineage>
        <taxon>unclassified sequences</taxon>
        <taxon>metagenomes</taxon>
        <taxon>ecological metagenomes</taxon>
    </lineage>
</organism>
<dbReference type="Gene3D" id="2.60.40.4070">
    <property type="match status" value="1"/>
</dbReference>
<dbReference type="Pfam" id="PF13585">
    <property type="entry name" value="CHU_C"/>
    <property type="match status" value="1"/>
</dbReference>
<name>A0A382VBH1_9ZZZZ</name>